<accession>A0ABT2MH71</accession>
<dbReference type="EMBL" id="JAODWD010000006">
    <property type="protein sequence ID" value="MCT7661582.1"/>
    <property type="molecule type" value="Genomic_DNA"/>
</dbReference>
<evidence type="ECO:0000256" key="1">
    <source>
        <dbReference type="SAM" id="MobiDB-lite"/>
    </source>
</evidence>
<feature type="region of interest" description="Disordered" evidence="1">
    <location>
        <begin position="46"/>
        <end position="73"/>
    </location>
</feature>
<evidence type="ECO:0000313" key="3">
    <source>
        <dbReference type="EMBL" id="MCT7661582.1"/>
    </source>
</evidence>
<proteinExistence type="predicted"/>
<dbReference type="RefSeq" id="WP_260995631.1">
    <property type="nucleotide sequence ID" value="NZ_JAODWD010000006.1"/>
</dbReference>
<comment type="caution">
    <text evidence="3">The sequence shown here is derived from an EMBL/GenBank/DDBJ whole genome shotgun (WGS) entry which is preliminary data.</text>
</comment>
<name>A0ABT2MH71_9MYCO</name>
<dbReference type="Pfam" id="PF05305">
    <property type="entry name" value="DUF732"/>
    <property type="match status" value="1"/>
</dbReference>
<reference evidence="4" key="1">
    <citation type="submission" date="2023-07" db="EMBL/GenBank/DDBJ databases">
        <authorList>
            <person name="Deng Y."/>
            <person name="Zhang Y.-Q."/>
        </authorList>
    </citation>
    <scope>NUCLEOTIDE SEQUENCE [LARGE SCALE GENOMIC DNA]</scope>
    <source>
        <strain evidence="4">CPCC 205710</strain>
    </source>
</reference>
<evidence type="ECO:0000313" key="4">
    <source>
        <dbReference type="Proteomes" id="UP001206639"/>
    </source>
</evidence>
<keyword evidence="4" id="KW-1185">Reference proteome</keyword>
<feature type="domain" description="DUF732" evidence="2">
    <location>
        <begin position="81"/>
        <end position="142"/>
    </location>
</feature>
<dbReference type="InterPro" id="IPR007969">
    <property type="entry name" value="DUF732"/>
</dbReference>
<dbReference type="PROSITE" id="PS51257">
    <property type="entry name" value="PROKAR_LIPOPROTEIN"/>
    <property type="match status" value="1"/>
</dbReference>
<protein>
    <submittedName>
        <fullName evidence="3">DUF732 domain-containing protein</fullName>
    </submittedName>
</protein>
<dbReference type="Proteomes" id="UP001206639">
    <property type="component" value="Unassembled WGS sequence"/>
</dbReference>
<gene>
    <name evidence="3" type="ORF">N4S67_24555</name>
</gene>
<feature type="compositionally biased region" description="Low complexity" evidence="1">
    <location>
        <begin position="52"/>
        <end position="73"/>
    </location>
</feature>
<evidence type="ECO:0000259" key="2">
    <source>
        <dbReference type="Pfam" id="PF05305"/>
    </source>
</evidence>
<sequence length="164" mass="16881">MHQAVRRGAGSATPIRVWSATSFLAASAAVLVAGCSGDDVMATIGLPTSETSPAHGQAGAAPPGPPSHSSHSNALIVTPSQRAYLDALKAEGVTPSSDLLALSIGSYVCQARAAKQSDQAVWDYVVPMVRNDVRDDDFAAMAPSTAEVNAATADYIRIATDRLC</sequence>
<organism evidence="3 4">
    <name type="scientific">Mycobacterium deserti</name>
    <dbReference type="NCBI Taxonomy" id="2978347"/>
    <lineage>
        <taxon>Bacteria</taxon>
        <taxon>Bacillati</taxon>
        <taxon>Actinomycetota</taxon>
        <taxon>Actinomycetes</taxon>
        <taxon>Mycobacteriales</taxon>
        <taxon>Mycobacteriaceae</taxon>
        <taxon>Mycobacterium</taxon>
    </lineage>
</organism>